<reference evidence="2" key="1">
    <citation type="journal article" date="2021" name="Proc. Natl. Acad. Sci. U.S.A.">
        <title>A Catalog of Tens of Thousands of Viruses from Human Metagenomes Reveals Hidden Associations with Chronic Diseases.</title>
        <authorList>
            <person name="Tisza M.J."/>
            <person name="Buck C.B."/>
        </authorList>
    </citation>
    <scope>NUCLEOTIDE SEQUENCE</scope>
    <source>
        <strain evidence="2">Ctqve24</strain>
    </source>
</reference>
<dbReference type="PANTHER" id="PTHR34580:SF1">
    <property type="entry name" value="PROTEIN PAFC"/>
    <property type="match status" value="1"/>
</dbReference>
<sequence>MTTEQKDLKIAKDRLLAMYAQLAEGKPLYKAREAVKYNCSLRSIQRDIEDLRSFFADRSETTGVVQELIYDRKLNAYRLVPPLRNLLTNEETFAVLKVLLESRSLTKAELFPILEKLISCCVPPDNRRQVTDLIANEKYHYVEPRHKKEILEKMWNLSAAIRAHKEIKITYMRQSGDDVSRVLKPVGIMFSEFYFYLVGFIDKENQLEKIKFEVENDPFPTIYRIDRIKEYAVTYTHFNVPYQNRFEEGEFRKRVQFMYGGKLQKIKFWYKGPSVEAVLDRLPTAKILQHDCNGYLISAEVFGKGINMWLRSQGDMVEMVE</sequence>
<dbReference type="EMBL" id="BK014901">
    <property type="protein sequence ID" value="DAD81393.1"/>
    <property type="molecule type" value="Genomic_DNA"/>
</dbReference>
<dbReference type="InterPro" id="IPR051534">
    <property type="entry name" value="CBASS_pafABC_assoc_protein"/>
</dbReference>
<organism evidence="2">
    <name type="scientific">Podoviridae sp. ctqve24</name>
    <dbReference type="NCBI Taxonomy" id="2826580"/>
    <lineage>
        <taxon>Viruses</taxon>
        <taxon>Duplodnaviria</taxon>
        <taxon>Heunggongvirae</taxon>
        <taxon>Uroviricota</taxon>
        <taxon>Caudoviricetes</taxon>
    </lineage>
</organism>
<name>A0A8S5MGC8_9CAUD</name>
<dbReference type="InterPro" id="IPR026881">
    <property type="entry name" value="WYL_dom"/>
</dbReference>
<protein>
    <submittedName>
        <fullName evidence="2">WYL domain protein</fullName>
    </submittedName>
</protein>
<feature type="domain" description="WYL" evidence="1">
    <location>
        <begin position="156"/>
        <end position="231"/>
    </location>
</feature>
<dbReference type="PROSITE" id="PS52050">
    <property type="entry name" value="WYL"/>
    <property type="match status" value="1"/>
</dbReference>
<accession>A0A8S5MGC8</accession>
<evidence type="ECO:0000313" key="2">
    <source>
        <dbReference type="EMBL" id="DAD81393.1"/>
    </source>
</evidence>
<dbReference type="PANTHER" id="PTHR34580">
    <property type="match status" value="1"/>
</dbReference>
<dbReference type="Pfam" id="PF13280">
    <property type="entry name" value="WYL"/>
    <property type="match status" value="1"/>
</dbReference>
<evidence type="ECO:0000259" key="1">
    <source>
        <dbReference type="Pfam" id="PF13280"/>
    </source>
</evidence>
<proteinExistence type="predicted"/>